<dbReference type="Pfam" id="PF06107">
    <property type="entry name" value="DUF951"/>
    <property type="match status" value="1"/>
</dbReference>
<name>A0A9D1GRF5_9MOLU</name>
<reference evidence="1" key="1">
    <citation type="submission" date="2020-10" db="EMBL/GenBank/DDBJ databases">
        <authorList>
            <person name="Gilroy R."/>
        </authorList>
    </citation>
    <scope>NUCLEOTIDE SEQUENCE</scope>
    <source>
        <strain evidence="1">ChiW17-6978</strain>
    </source>
</reference>
<comment type="caution">
    <text evidence="1">The sequence shown here is derived from an EMBL/GenBank/DDBJ whole genome shotgun (WGS) entry which is preliminary data.</text>
</comment>
<dbReference type="EMBL" id="DVLF01000036">
    <property type="protein sequence ID" value="HIT49596.1"/>
    <property type="molecule type" value="Genomic_DNA"/>
</dbReference>
<dbReference type="PIRSF" id="PIRSF037263">
    <property type="entry name" value="DUF951_bac"/>
    <property type="match status" value="1"/>
</dbReference>
<gene>
    <name evidence="1" type="ORF">IAD46_01075</name>
</gene>
<organism evidence="1 2">
    <name type="scientific">Candidatus Pelethenecus faecipullorum</name>
    <dbReference type="NCBI Taxonomy" id="2840900"/>
    <lineage>
        <taxon>Bacteria</taxon>
        <taxon>Bacillati</taxon>
        <taxon>Mycoplasmatota</taxon>
        <taxon>Mollicutes</taxon>
        <taxon>Candidatus Pelethenecus</taxon>
    </lineage>
</organism>
<dbReference type="Proteomes" id="UP000886758">
    <property type="component" value="Unassembled WGS sequence"/>
</dbReference>
<sequence>MYELNQIVKTKKAHVCGSNEWKIVRMGADLKLECCGCKRVIMMPSYELDKKIKKNA</sequence>
<evidence type="ECO:0000313" key="2">
    <source>
        <dbReference type="Proteomes" id="UP000886758"/>
    </source>
</evidence>
<accession>A0A9D1GRF5</accession>
<dbReference type="PANTHER" id="PTHR38455">
    <property type="entry name" value="HYPOTHETICAL CYTOSOLIC PROTEIN"/>
    <property type="match status" value="1"/>
</dbReference>
<protein>
    <submittedName>
        <fullName evidence="1">DUF951 domain-containing protein</fullName>
    </submittedName>
</protein>
<proteinExistence type="predicted"/>
<dbReference type="PANTHER" id="PTHR38455:SF1">
    <property type="entry name" value="DUF951 DOMAIN-CONTAINING PROTEIN"/>
    <property type="match status" value="1"/>
</dbReference>
<dbReference type="AlphaFoldDB" id="A0A9D1GRF5"/>
<reference evidence="1" key="2">
    <citation type="journal article" date="2021" name="PeerJ">
        <title>Extensive microbial diversity within the chicken gut microbiome revealed by metagenomics and culture.</title>
        <authorList>
            <person name="Gilroy R."/>
            <person name="Ravi A."/>
            <person name="Getino M."/>
            <person name="Pursley I."/>
            <person name="Horton D.L."/>
            <person name="Alikhan N.F."/>
            <person name="Baker D."/>
            <person name="Gharbi K."/>
            <person name="Hall N."/>
            <person name="Watson M."/>
            <person name="Adriaenssens E.M."/>
            <person name="Foster-Nyarko E."/>
            <person name="Jarju S."/>
            <person name="Secka A."/>
            <person name="Antonio M."/>
            <person name="Oren A."/>
            <person name="Chaudhuri R.R."/>
            <person name="La Ragione R."/>
            <person name="Hildebrand F."/>
            <person name="Pallen M.J."/>
        </authorList>
    </citation>
    <scope>NUCLEOTIDE SEQUENCE</scope>
    <source>
        <strain evidence="1">ChiW17-6978</strain>
    </source>
</reference>
<dbReference type="InterPro" id="IPR009296">
    <property type="entry name" value="DUF951"/>
</dbReference>
<evidence type="ECO:0000313" key="1">
    <source>
        <dbReference type="EMBL" id="HIT49596.1"/>
    </source>
</evidence>